<comment type="caution">
    <text evidence="4">The sequence shown here is derived from an EMBL/GenBank/DDBJ whole genome shotgun (WGS) entry which is preliminary data.</text>
</comment>
<feature type="transmembrane region" description="Helical" evidence="2">
    <location>
        <begin position="485"/>
        <end position="507"/>
    </location>
</feature>
<feature type="coiled-coil region" evidence="1">
    <location>
        <begin position="171"/>
        <end position="238"/>
    </location>
</feature>
<evidence type="ECO:0000256" key="2">
    <source>
        <dbReference type="SAM" id="Phobius"/>
    </source>
</evidence>
<protein>
    <submittedName>
        <fullName evidence="4">Polysaccharide chain length determinant protein, PEP-CTERM locus subfamily</fullName>
    </submittedName>
</protein>
<feature type="transmembrane region" description="Helical" evidence="2">
    <location>
        <begin position="21"/>
        <end position="43"/>
    </location>
</feature>
<dbReference type="InterPro" id="IPR032807">
    <property type="entry name" value="GNVR"/>
</dbReference>
<feature type="coiled-coil region" evidence="1">
    <location>
        <begin position="332"/>
        <end position="366"/>
    </location>
</feature>
<sequence>MALPLSQLPAEIAREIRARKWLALSVFAFVSFAVLAAGFLWPYKYQSQVIIFVDARNIIEPLMEGRAVTTEISEKASAARELLWSRSVMETIATDKDIYGENADDLSPEALIGRISGIRSNMSVVTRGDNYFSIGYSASSPMKAFQVAQKLGQAFIAENSERKRAESRSAYDFIDKQVKSYERQIAGVEERLKQFLSENVDGTEEGANARLANLRSRLELAQLEKEELETRANAFEEQMAKISPRIRQGETSDGYLERISAMQAQLDNLRLRYLDTYPDIIILREQISELQKQRQRALADQTESPESLGGINIANPVYQDIRSSLVQTRTDIQTVETRIHSLQQLITEQTKRMERIQANKAQYSDLTRDLEVNKEIYNDLLRRREKARVSMHLDIEGQGLNYKINETAQYPNSPSGPKFSMFALAGLFVGLVAPFGAVAALLQVDPRVRSREQIEDVLELPILEQLPEARTPFEKRRDRRITMGVVFMAVIVTSAYIAVALAAVFGVF</sequence>
<dbReference type="GO" id="GO:0004713">
    <property type="term" value="F:protein tyrosine kinase activity"/>
    <property type="evidence" value="ECO:0007669"/>
    <property type="project" value="TreeGrafter"/>
</dbReference>
<gene>
    <name evidence="4" type="ORF">Msub_10816</name>
</gene>
<evidence type="ECO:0000259" key="3">
    <source>
        <dbReference type="Pfam" id="PF13807"/>
    </source>
</evidence>
<dbReference type="PATRIC" id="fig|1658765.3.peg.810"/>
<evidence type="ECO:0000313" key="5">
    <source>
        <dbReference type="Proteomes" id="UP000036102"/>
    </source>
</evidence>
<evidence type="ECO:0000313" key="4">
    <source>
        <dbReference type="EMBL" id="KMQ74630.1"/>
    </source>
</evidence>
<keyword evidence="2" id="KW-0472">Membrane</keyword>
<keyword evidence="5" id="KW-1185">Reference proteome</keyword>
<dbReference type="RefSeq" id="WP_048494812.1">
    <property type="nucleotide sequence ID" value="NZ_LFBU01000001.1"/>
</dbReference>
<dbReference type="NCBIfam" id="TIGR03007">
    <property type="entry name" value="pepcterm_ChnLen"/>
    <property type="match status" value="1"/>
</dbReference>
<dbReference type="STRING" id="1658765.Msub_10816"/>
<feature type="domain" description="Tyrosine-protein kinase G-rich" evidence="3">
    <location>
        <begin position="365"/>
        <end position="438"/>
    </location>
</feature>
<dbReference type="PANTHER" id="PTHR32309:SF13">
    <property type="entry name" value="FERRIC ENTEROBACTIN TRANSPORT PROTEIN FEPE"/>
    <property type="match status" value="1"/>
</dbReference>
<dbReference type="OrthoDB" id="9795292at2"/>
<reference evidence="4 5" key="1">
    <citation type="submission" date="2015-06" db="EMBL/GenBank/DDBJ databases">
        <title>Marinobacter subterrani, a genetically tractable neutrophilic iron-oxidizing strain isolated from the Soudan Iron Mine.</title>
        <authorList>
            <person name="Bonis B.M."/>
            <person name="Gralnick J.A."/>
        </authorList>
    </citation>
    <scope>NUCLEOTIDE SEQUENCE [LARGE SCALE GENOMIC DNA]</scope>
    <source>
        <strain evidence="4 5">JG233</strain>
    </source>
</reference>
<dbReference type="PANTHER" id="PTHR32309">
    <property type="entry name" value="TYROSINE-PROTEIN KINASE"/>
    <property type="match status" value="1"/>
</dbReference>
<dbReference type="EMBL" id="LFBU01000001">
    <property type="protein sequence ID" value="KMQ74630.1"/>
    <property type="molecule type" value="Genomic_DNA"/>
</dbReference>
<proteinExistence type="predicted"/>
<dbReference type="Pfam" id="PF13807">
    <property type="entry name" value="GNVR"/>
    <property type="match status" value="1"/>
</dbReference>
<accession>A0A0J7M0K1</accession>
<dbReference type="InterPro" id="IPR014345">
    <property type="entry name" value="XrtA_polysacc_chain"/>
</dbReference>
<feature type="transmembrane region" description="Helical" evidence="2">
    <location>
        <begin position="419"/>
        <end position="442"/>
    </location>
</feature>
<dbReference type="AlphaFoldDB" id="A0A0J7M0K1"/>
<organism evidence="4 5">
    <name type="scientific">Marinobacter subterrani</name>
    <dbReference type="NCBI Taxonomy" id="1658765"/>
    <lineage>
        <taxon>Bacteria</taxon>
        <taxon>Pseudomonadati</taxon>
        <taxon>Pseudomonadota</taxon>
        <taxon>Gammaproteobacteria</taxon>
        <taxon>Pseudomonadales</taxon>
        <taxon>Marinobacteraceae</taxon>
        <taxon>Marinobacter</taxon>
    </lineage>
</organism>
<dbReference type="Proteomes" id="UP000036102">
    <property type="component" value="Unassembled WGS sequence"/>
</dbReference>
<evidence type="ECO:0000256" key="1">
    <source>
        <dbReference type="SAM" id="Coils"/>
    </source>
</evidence>
<keyword evidence="2" id="KW-0812">Transmembrane</keyword>
<keyword evidence="1" id="KW-0175">Coiled coil</keyword>
<name>A0A0J7M0K1_9GAMM</name>
<dbReference type="GO" id="GO:0005886">
    <property type="term" value="C:plasma membrane"/>
    <property type="evidence" value="ECO:0007669"/>
    <property type="project" value="TreeGrafter"/>
</dbReference>
<dbReference type="InterPro" id="IPR050445">
    <property type="entry name" value="Bact_polysacc_biosynth/exp"/>
</dbReference>
<keyword evidence="2" id="KW-1133">Transmembrane helix</keyword>